<dbReference type="Pfam" id="PF00388">
    <property type="entry name" value="PI-PLC-X"/>
    <property type="match status" value="1"/>
</dbReference>
<dbReference type="EMBL" id="FN392322">
    <property type="protein sequence ID" value="CAY72177.1"/>
    <property type="molecule type" value="Genomic_DNA"/>
</dbReference>
<dbReference type="SMR" id="C4R9A2"/>
<dbReference type="HOGENOM" id="CLU_024117_3_1_1"/>
<reference evidence="2 3" key="1">
    <citation type="journal article" date="2009" name="Nat. Biotechnol.">
        <title>Genome sequence of the recombinant protein production host Pichia pastoris.</title>
        <authorList>
            <person name="De Schutter K."/>
            <person name="Lin Y.C."/>
            <person name="Tiels P."/>
            <person name="Van Hecke A."/>
            <person name="Glinka S."/>
            <person name="Weber-Lehmann J."/>
            <person name="Rouze P."/>
            <person name="Van de Peer Y."/>
            <person name="Callewaert N."/>
        </authorList>
    </citation>
    <scope>NUCLEOTIDE SEQUENCE [LARGE SCALE GENOMIC DNA]</scope>
    <source>
        <strain evidence="3">GS115 / ATCC 20864</strain>
    </source>
</reference>
<name>C4R9A2_KOMPG</name>
<dbReference type="InterPro" id="IPR017946">
    <property type="entry name" value="PLC-like_Pdiesterase_TIM-brl"/>
</dbReference>
<accession>C4R9A2</accession>
<dbReference type="GO" id="GO:0008081">
    <property type="term" value="F:phosphoric diester hydrolase activity"/>
    <property type="evidence" value="ECO:0007669"/>
    <property type="project" value="InterPro"/>
</dbReference>
<dbReference type="InterPro" id="IPR000909">
    <property type="entry name" value="PLipase_C_PInositol-sp_X_dom"/>
</dbReference>
<dbReference type="SUPFAM" id="SSF51695">
    <property type="entry name" value="PLC-like phosphodiesterases"/>
    <property type="match status" value="1"/>
</dbReference>
<dbReference type="InterPro" id="IPR051057">
    <property type="entry name" value="PI-PLC_domain"/>
</dbReference>
<dbReference type="CDD" id="cd08586">
    <property type="entry name" value="PI-PLCc_BcPLC_like"/>
    <property type="match status" value="1"/>
</dbReference>
<dbReference type="AlphaFoldDB" id="C4R9A2"/>
<dbReference type="OrthoDB" id="1046782at2759"/>
<evidence type="ECO:0000313" key="3">
    <source>
        <dbReference type="Proteomes" id="UP000000314"/>
    </source>
</evidence>
<dbReference type="OMA" id="HPRECIV"/>
<dbReference type="GeneID" id="8201311"/>
<organism evidence="2 3">
    <name type="scientific">Komagataella phaffii (strain GS115 / ATCC 20864)</name>
    <name type="common">Yeast</name>
    <name type="synonym">Pichia pastoris</name>
    <dbReference type="NCBI Taxonomy" id="644223"/>
    <lineage>
        <taxon>Eukaryota</taxon>
        <taxon>Fungi</taxon>
        <taxon>Dikarya</taxon>
        <taxon>Ascomycota</taxon>
        <taxon>Saccharomycotina</taxon>
        <taxon>Pichiomycetes</taxon>
        <taxon>Pichiales</taxon>
        <taxon>Pichiaceae</taxon>
        <taxon>Komagataella</taxon>
    </lineage>
</organism>
<sequence>MFQYTTWLQNISDTEIISRISIPGTHNSAAHHTALPSVQCQDASITEQLQNGVRFLDIRVSKPLIDNKKAVNNDLIVVHGKFPLKLIGNVKLDTVLKDVYEFLERNSSEFVIISLKQEGSAKWNHEHDEFGDAIWNHYINNNRDKWYLNDGIPNLRDVRGKAILFRRFGIVDESRKKDFGIEASWWKYNCENDDRGTINVQDWCELSSGQDIERKANFIKNHVYRAKEYNSNKSEPKLFVNFCSASNFFDPNCWPAKIAEALTKANIEESFGKGSGIVILDYAEQDNWYLVRNLVDRNFQ</sequence>
<gene>
    <name evidence="2" type="ordered locus">PAS_chr4_0907</name>
</gene>
<dbReference type="InParanoid" id="C4R9A2"/>
<evidence type="ECO:0000313" key="2">
    <source>
        <dbReference type="EMBL" id="CAY72177.1"/>
    </source>
</evidence>
<dbReference type="KEGG" id="ppa:PAS_chr4_0907"/>
<proteinExistence type="predicted"/>
<dbReference type="Gene3D" id="3.20.20.190">
    <property type="entry name" value="Phosphatidylinositol (PI) phosphodiesterase"/>
    <property type="match status" value="1"/>
</dbReference>
<dbReference type="PANTHER" id="PTHR13593:SF113">
    <property type="entry name" value="SI:DKEY-266F7.9"/>
    <property type="match status" value="1"/>
</dbReference>
<dbReference type="SMART" id="SM00148">
    <property type="entry name" value="PLCXc"/>
    <property type="match status" value="1"/>
</dbReference>
<dbReference type="PROSITE" id="PS50007">
    <property type="entry name" value="PIPLC_X_DOMAIN"/>
    <property type="match status" value="1"/>
</dbReference>
<dbReference type="RefSeq" id="XP_002494356.1">
    <property type="nucleotide sequence ID" value="XM_002494311.1"/>
</dbReference>
<feature type="domain" description="Phosphatidylinositol-specific phospholipase C X" evidence="1">
    <location>
        <begin position="12"/>
        <end position="167"/>
    </location>
</feature>
<dbReference type="GO" id="GO:0006629">
    <property type="term" value="P:lipid metabolic process"/>
    <property type="evidence" value="ECO:0007669"/>
    <property type="project" value="InterPro"/>
</dbReference>
<keyword evidence="3" id="KW-1185">Reference proteome</keyword>
<evidence type="ECO:0000259" key="1">
    <source>
        <dbReference type="SMART" id="SM00148"/>
    </source>
</evidence>
<dbReference type="STRING" id="644223.C4R9A2"/>
<dbReference type="eggNOG" id="ENOG502QUGH">
    <property type="taxonomic scope" value="Eukaryota"/>
</dbReference>
<protein>
    <submittedName>
        <fullName evidence="2">1-phosphatidylinositol phosphodiesterase</fullName>
    </submittedName>
</protein>
<dbReference type="Proteomes" id="UP000000314">
    <property type="component" value="Chromosome 4"/>
</dbReference>
<dbReference type="PANTHER" id="PTHR13593">
    <property type="match status" value="1"/>
</dbReference>